<evidence type="ECO:0000313" key="5">
    <source>
        <dbReference type="EMBL" id="RDK04274.1"/>
    </source>
</evidence>
<reference evidence="6" key="1">
    <citation type="submission" date="2018-05" db="EMBL/GenBank/DDBJ databases">
        <authorList>
            <person name="Feng T."/>
        </authorList>
    </citation>
    <scope>NUCLEOTIDE SEQUENCE [LARGE SCALE GENOMIC DNA]</scope>
    <source>
        <strain evidence="6">S27</strain>
    </source>
</reference>
<organism evidence="5 6">
    <name type="scientific">Paraburkholderia lacunae</name>
    <dbReference type="NCBI Taxonomy" id="2211104"/>
    <lineage>
        <taxon>Bacteria</taxon>
        <taxon>Pseudomonadati</taxon>
        <taxon>Pseudomonadota</taxon>
        <taxon>Betaproteobacteria</taxon>
        <taxon>Burkholderiales</taxon>
        <taxon>Burkholderiaceae</taxon>
        <taxon>Paraburkholderia</taxon>
    </lineage>
</organism>
<accession>A0A370NF92</accession>
<dbReference type="InterPro" id="IPR033140">
    <property type="entry name" value="Lipase_GDXG_put_SER_AS"/>
</dbReference>
<dbReference type="Pfam" id="PF07859">
    <property type="entry name" value="Abhydrolase_3"/>
    <property type="match status" value="1"/>
</dbReference>
<name>A0A370NF92_9BURK</name>
<feature type="domain" description="Alpha/beta hydrolase fold-3" evidence="4">
    <location>
        <begin position="80"/>
        <end position="280"/>
    </location>
</feature>
<keyword evidence="2 5" id="KW-0378">Hydrolase</keyword>
<evidence type="ECO:0000256" key="3">
    <source>
        <dbReference type="PROSITE-ProRule" id="PRU10038"/>
    </source>
</evidence>
<dbReference type="PROSITE" id="PS01174">
    <property type="entry name" value="LIPASE_GDXG_SER"/>
    <property type="match status" value="1"/>
</dbReference>
<dbReference type="PANTHER" id="PTHR48081:SF30">
    <property type="entry name" value="ACETYL-HYDROLASE LIPR-RELATED"/>
    <property type="match status" value="1"/>
</dbReference>
<gene>
    <name evidence="5" type="ORF">DLM46_04725</name>
</gene>
<feature type="active site" evidence="3">
    <location>
        <position position="154"/>
    </location>
</feature>
<dbReference type="Gene3D" id="3.40.50.1820">
    <property type="entry name" value="alpha/beta hydrolase"/>
    <property type="match status" value="1"/>
</dbReference>
<dbReference type="GO" id="GO:0004806">
    <property type="term" value="F:triacylglycerol lipase activity"/>
    <property type="evidence" value="ECO:0007669"/>
    <property type="project" value="TreeGrafter"/>
</dbReference>
<evidence type="ECO:0000259" key="4">
    <source>
        <dbReference type="Pfam" id="PF07859"/>
    </source>
</evidence>
<dbReference type="Proteomes" id="UP000254875">
    <property type="component" value="Unassembled WGS sequence"/>
</dbReference>
<dbReference type="SUPFAM" id="SSF53474">
    <property type="entry name" value="alpha/beta-Hydrolases"/>
    <property type="match status" value="1"/>
</dbReference>
<dbReference type="AlphaFoldDB" id="A0A370NF92"/>
<proteinExistence type="inferred from homology"/>
<comment type="similarity">
    <text evidence="1">Belongs to the 'GDXG' lipolytic enzyme family.</text>
</comment>
<dbReference type="RefSeq" id="WP_115099602.1">
    <property type="nucleotide sequence ID" value="NZ_QHKS01000002.1"/>
</dbReference>
<evidence type="ECO:0000256" key="1">
    <source>
        <dbReference type="ARBA" id="ARBA00010515"/>
    </source>
</evidence>
<dbReference type="PANTHER" id="PTHR48081">
    <property type="entry name" value="AB HYDROLASE SUPERFAMILY PROTEIN C4A8.06C"/>
    <property type="match status" value="1"/>
</dbReference>
<keyword evidence="6" id="KW-1185">Reference proteome</keyword>
<dbReference type="OrthoDB" id="9794445at2"/>
<dbReference type="InterPro" id="IPR013094">
    <property type="entry name" value="AB_hydrolase_3"/>
</dbReference>
<dbReference type="EMBL" id="QHKS01000002">
    <property type="protein sequence ID" value="RDK04274.1"/>
    <property type="molecule type" value="Genomic_DNA"/>
</dbReference>
<dbReference type="InterPro" id="IPR029058">
    <property type="entry name" value="AB_hydrolase_fold"/>
</dbReference>
<evidence type="ECO:0000256" key="2">
    <source>
        <dbReference type="ARBA" id="ARBA00022801"/>
    </source>
</evidence>
<comment type="caution">
    <text evidence="5">The sequence shown here is derived from an EMBL/GenBank/DDBJ whole genome shotgun (WGS) entry which is preliminary data.</text>
</comment>
<protein>
    <submittedName>
        <fullName evidence="5">Alpha/beta hydrolase</fullName>
    </submittedName>
</protein>
<dbReference type="InterPro" id="IPR050300">
    <property type="entry name" value="GDXG_lipolytic_enzyme"/>
</dbReference>
<sequence>MSWQSALACWYLRKQFRPQTLKPHVNVEKARALTARRVWSPGVPAGWRLRELYGPHDWPLHGEWLERIDGASTAGIPPTLLYCHGGGYYFCSPQTHRSLTFGLATRANAPVFSLDYRLAPEHRFPAALDDASAAYRRLVADGTPPESIVISGDSAGGGLALATLVALRDAGDALPAGCLLFSPWTDLAAAGATIRSNDGLDPMFSGPAVARAAQVYLGDASAMHPYASPVYADLQGLPPLFIMAGSTEVLLDDSQRVADNARAAGVVCELEVWKKMPHVWPLFTPFIPEANRALDRAAAFVRRVTSGATGRSAAQRSSAMSIV</sequence>
<evidence type="ECO:0000313" key="6">
    <source>
        <dbReference type="Proteomes" id="UP000254875"/>
    </source>
</evidence>